<dbReference type="AlphaFoldDB" id="B8D5S5"/>
<evidence type="ECO:0000259" key="1">
    <source>
        <dbReference type="Pfam" id="PF16795"/>
    </source>
</evidence>
<dbReference type="GO" id="GO:0006310">
    <property type="term" value="P:DNA recombination"/>
    <property type="evidence" value="ECO:0007669"/>
    <property type="project" value="InterPro"/>
</dbReference>
<organism evidence="2 3">
    <name type="scientific">Desulfurococcus amylolyticus (strain DSM 18924 / JCM 16383 / VKM B-2413 / 1221n)</name>
    <name type="common">Desulfurococcus kamchatkensis</name>
    <dbReference type="NCBI Taxonomy" id="490899"/>
    <lineage>
        <taxon>Archaea</taxon>
        <taxon>Thermoproteota</taxon>
        <taxon>Thermoprotei</taxon>
        <taxon>Desulfurococcales</taxon>
        <taxon>Desulfurococcaceae</taxon>
        <taxon>Desulfurococcus</taxon>
    </lineage>
</organism>
<evidence type="ECO:0000313" key="2">
    <source>
        <dbReference type="EMBL" id="ACL11456.1"/>
    </source>
</evidence>
<dbReference type="EMBL" id="CP001140">
    <property type="protein sequence ID" value="ACL11456.1"/>
    <property type="molecule type" value="Genomic_DNA"/>
</dbReference>
<dbReference type="KEGG" id="dka:DKAM_1130"/>
<dbReference type="Gene3D" id="1.10.443.10">
    <property type="entry name" value="Intergrase catalytic core"/>
    <property type="match status" value="1"/>
</dbReference>
<dbReference type="HOGENOM" id="CLU_620568_0_0_2"/>
<dbReference type="eggNOG" id="arCOG01244">
    <property type="taxonomic scope" value="Archaea"/>
</dbReference>
<dbReference type="Proteomes" id="UP000006903">
    <property type="component" value="Chromosome"/>
</dbReference>
<dbReference type="Pfam" id="PF16795">
    <property type="entry name" value="Phage_integr_3"/>
    <property type="match status" value="1"/>
</dbReference>
<sequence>MEGCELLSEFNSQPGVSAPWFTRVSVKGLSDDSRRVILHRVKDKLGFNKAVEVLGVSKGALHNYLHGLRRIPDEVVSKALQHLTEAEFKEIVQGVDRLRALGIVRSDGSVDYSLILQAIALAHRDEYLKHALLKFVVENFREDLKKMLGVSYAHVKFTWEKGFEEFLSERKKRRKVRDPETISYYRNLFKKYLEGRELSEELVDYVINHENKWLRNVFRHYVQYLYYKRAVSPEVYGWLMEVVPSRSYKIDVRPYPINAEDLAKTMGFLRTNHEKYYLVYKLMLEGGLRLSHALTLIETFNPGEVIEVPGVGLETKRLVCLHDKGFCRYYLGVKDIAKPCEWVYFSLNTLRLLEKYRGSRISRRVVEKFVRGHGLLAPKYMRKASWRLMIQVMPREVARFIQSRFGELKVSEARYEDLLGEADKYYPAYLGLLSKAFTTLKQLNQLER</sequence>
<feature type="domain" description="Integrase SSV1 C-terminal" evidence="1">
    <location>
        <begin position="257"/>
        <end position="430"/>
    </location>
</feature>
<reference evidence="2 3" key="1">
    <citation type="journal article" date="2009" name="J. Bacteriol.">
        <title>Complete genome sequence of the anaerobic, protein-degrading hyperthermophilic crenarchaeon Desulfurococcus kamchatkensis.</title>
        <authorList>
            <person name="Ravin N.V."/>
            <person name="Mardanov A.V."/>
            <person name="Beletsky A.V."/>
            <person name="Kublanov I.V."/>
            <person name="Kolganova T.V."/>
            <person name="Lebedinsky A.V."/>
            <person name="Chernyh N.A."/>
            <person name="Bonch-Osmolovskaya E.A."/>
            <person name="Skryabin K.G."/>
        </authorList>
    </citation>
    <scope>NUCLEOTIDE SEQUENCE [LARGE SCALE GENOMIC DNA]</scope>
    <source>
        <strain evidence="3">DSM 18924 / JCM 16383 / VKM B-2413 / 1221n</strain>
    </source>
</reference>
<dbReference type="InterPro" id="IPR013762">
    <property type="entry name" value="Integrase-like_cat_sf"/>
</dbReference>
<proteinExistence type="predicted"/>
<dbReference type="eggNOG" id="arCOG05989">
    <property type="taxonomic scope" value="Archaea"/>
</dbReference>
<gene>
    <name evidence="2" type="ordered locus">DKAM_1130</name>
</gene>
<evidence type="ECO:0000313" key="3">
    <source>
        <dbReference type="Proteomes" id="UP000006903"/>
    </source>
</evidence>
<accession>B8D5S5</accession>
<dbReference type="GO" id="GO:0003677">
    <property type="term" value="F:DNA binding"/>
    <property type="evidence" value="ECO:0007669"/>
    <property type="project" value="InterPro"/>
</dbReference>
<protein>
    <submittedName>
        <fullName evidence="2">Integrase protein</fullName>
    </submittedName>
</protein>
<name>B8D5S5_DESA1</name>
<dbReference type="GO" id="GO:0015074">
    <property type="term" value="P:DNA integration"/>
    <property type="evidence" value="ECO:0007669"/>
    <property type="project" value="InterPro"/>
</dbReference>
<dbReference type="InterPro" id="IPR031857">
    <property type="entry name" value="Integrase_SSV1_C"/>
</dbReference>